<gene>
    <name evidence="2" type="ORF">M9458_021970</name>
</gene>
<feature type="compositionally biased region" description="Acidic residues" evidence="1">
    <location>
        <begin position="120"/>
        <end position="132"/>
    </location>
</feature>
<feature type="non-terminal residue" evidence="2">
    <location>
        <position position="1"/>
    </location>
</feature>
<protein>
    <submittedName>
        <fullName evidence="2">Uncharacterized protein</fullName>
    </submittedName>
</protein>
<evidence type="ECO:0000313" key="2">
    <source>
        <dbReference type="EMBL" id="KAL0182595.1"/>
    </source>
</evidence>
<name>A0ABD0Q8L3_CIRMR</name>
<feature type="compositionally biased region" description="Polar residues" evidence="1">
    <location>
        <begin position="12"/>
        <end position="39"/>
    </location>
</feature>
<dbReference type="Proteomes" id="UP001529510">
    <property type="component" value="Unassembled WGS sequence"/>
</dbReference>
<feature type="non-terminal residue" evidence="2">
    <location>
        <position position="132"/>
    </location>
</feature>
<dbReference type="EMBL" id="JAMKFB020000010">
    <property type="protein sequence ID" value="KAL0182595.1"/>
    <property type="molecule type" value="Genomic_DNA"/>
</dbReference>
<evidence type="ECO:0000256" key="1">
    <source>
        <dbReference type="SAM" id="MobiDB-lite"/>
    </source>
</evidence>
<dbReference type="AlphaFoldDB" id="A0ABD0Q8L3"/>
<proteinExistence type="predicted"/>
<evidence type="ECO:0000313" key="3">
    <source>
        <dbReference type="Proteomes" id="UP001529510"/>
    </source>
</evidence>
<feature type="compositionally biased region" description="Basic and acidic residues" evidence="1">
    <location>
        <begin position="99"/>
        <end position="119"/>
    </location>
</feature>
<keyword evidence="3" id="KW-1185">Reference proteome</keyword>
<feature type="region of interest" description="Disordered" evidence="1">
    <location>
        <begin position="12"/>
        <end position="41"/>
    </location>
</feature>
<feature type="region of interest" description="Disordered" evidence="1">
    <location>
        <begin position="76"/>
        <end position="132"/>
    </location>
</feature>
<reference evidence="2 3" key="1">
    <citation type="submission" date="2024-05" db="EMBL/GenBank/DDBJ databases">
        <title>Genome sequencing and assembly of Indian major carp, Cirrhinus mrigala (Hamilton, 1822).</title>
        <authorList>
            <person name="Mohindra V."/>
            <person name="Chowdhury L.M."/>
            <person name="Lal K."/>
            <person name="Jena J.K."/>
        </authorList>
    </citation>
    <scope>NUCLEOTIDE SEQUENCE [LARGE SCALE GENOMIC DNA]</scope>
    <source>
        <strain evidence="2">CM1030</strain>
        <tissue evidence="2">Blood</tissue>
    </source>
</reference>
<sequence>VMGMMKGTKIGVSNSKGCTGASNLYPDNSMKCNSTSAGSQLKGKMRLQSEGGPKANAWKPGGLSSLADGFISKNTISNQMNCKKPNNPGEIYSVEEQDDGKQRGDGDQNNKTGKDRLNETSEEDEEMIYMRY</sequence>
<organism evidence="2 3">
    <name type="scientific">Cirrhinus mrigala</name>
    <name type="common">Mrigala</name>
    <dbReference type="NCBI Taxonomy" id="683832"/>
    <lineage>
        <taxon>Eukaryota</taxon>
        <taxon>Metazoa</taxon>
        <taxon>Chordata</taxon>
        <taxon>Craniata</taxon>
        <taxon>Vertebrata</taxon>
        <taxon>Euteleostomi</taxon>
        <taxon>Actinopterygii</taxon>
        <taxon>Neopterygii</taxon>
        <taxon>Teleostei</taxon>
        <taxon>Ostariophysi</taxon>
        <taxon>Cypriniformes</taxon>
        <taxon>Cyprinidae</taxon>
        <taxon>Labeoninae</taxon>
        <taxon>Labeonini</taxon>
        <taxon>Cirrhinus</taxon>
    </lineage>
</organism>
<comment type="caution">
    <text evidence="2">The sequence shown here is derived from an EMBL/GenBank/DDBJ whole genome shotgun (WGS) entry which is preliminary data.</text>
</comment>
<accession>A0ABD0Q8L3</accession>